<dbReference type="OrthoDB" id="3358017at2759"/>
<evidence type="ECO:0000256" key="1">
    <source>
        <dbReference type="ARBA" id="ARBA00004141"/>
    </source>
</evidence>
<dbReference type="PANTHER" id="PTHR31465:SF35">
    <property type="entry name" value="RTA1 DOMAIN PROTEIN-RELATED"/>
    <property type="match status" value="1"/>
</dbReference>
<feature type="transmembrane region" description="Helical" evidence="5">
    <location>
        <begin position="15"/>
        <end position="34"/>
    </location>
</feature>
<feature type="transmembrane region" description="Helical" evidence="5">
    <location>
        <begin position="197"/>
        <end position="215"/>
    </location>
</feature>
<feature type="transmembrane region" description="Helical" evidence="5">
    <location>
        <begin position="235"/>
        <end position="253"/>
    </location>
</feature>
<dbReference type="AlphaFoldDB" id="A0A194WY13"/>
<feature type="transmembrane region" description="Helical" evidence="5">
    <location>
        <begin position="41"/>
        <end position="64"/>
    </location>
</feature>
<keyword evidence="2 5" id="KW-0812">Transmembrane</keyword>
<accession>A0A194WY13</accession>
<dbReference type="KEGG" id="psco:LY89DRAFT_785902"/>
<dbReference type="RefSeq" id="XP_018066934.1">
    <property type="nucleotide sequence ID" value="XM_018222932.1"/>
</dbReference>
<dbReference type="EMBL" id="KQ947424">
    <property type="protein sequence ID" value="KUJ12579.1"/>
    <property type="molecule type" value="Genomic_DNA"/>
</dbReference>
<evidence type="ECO:0000313" key="6">
    <source>
        <dbReference type="EMBL" id="KUJ12579.1"/>
    </source>
</evidence>
<evidence type="ECO:0000256" key="3">
    <source>
        <dbReference type="ARBA" id="ARBA00022989"/>
    </source>
</evidence>
<dbReference type="FunCoup" id="A0A194WY13">
    <property type="interactions" value="39"/>
</dbReference>
<evidence type="ECO:0000256" key="2">
    <source>
        <dbReference type="ARBA" id="ARBA00022692"/>
    </source>
</evidence>
<sequence length="294" mass="32920">MPISDFKYYHYDPTLVGAIIFIVLFIATTSLHSYQLLRTRIWFMIPFVVGGLFEWIGYVGRAVSSQQSPNWTLGPYIVQVLLLLVAPALFAASIYMELGRIILLVDGEAHSWIKKRWLTKIFVAGDILSFLLQAGGGGIQSSGKASSVTTGSHIITGGLVIQLLFFGFFIIVAVHFDRAIHKNPTPRSQSPHVPWRKHLIALYVASLLIMIRSIFRVVEYVQGFDGYILSHEVFLYLFDSVLMFAVMVIFNVVHPSEVNALMRGGNAVKNGWQMERIEGHFERVARGDSGDTLA</sequence>
<keyword evidence="3 5" id="KW-1133">Transmembrane helix</keyword>
<evidence type="ECO:0000256" key="5">
    <source>
        <dbReference type="SAM" id="Phobius"/>
    </source>
</evidence>
<dbReference type="Pfam" id="PF04479">
    <property type="entry name" value="RTA1"/>
    <property type="match status" value="1"/>
</dbReference>
<feature type="transmembrane region" description="Helical" evidence="5">
    <location>
        <begin position="154"/>
        <end position="176"/>
    </location>
</feature>
<dbReference type="GeneID" id="28832658"/>
<organism evidence="6 7">
    <name type="scientific">Mollisia scopiformis</name>
    <name type="common">Conifer needle endophyte fungus</name>
    <name type="synonym">Phialocephala scopiformis</name>
    <dbReference type="NCBI Taxonomy" id="149040"/>
    <lineage>
        <taxon>Eukaryota</taxon>
        <taxon>Fungi</taxon>
        <taxon>Dikarya</taxon>
        <taxon>Ascomycota</taxon>
        <taxon>Pezizomycotina</taxon>
        <taxon>Leotiomycetes</taxon>
        <taxon>Helotiales</taxon>
        <taxon>Mollisiaceae</taxon>
        <taxon>Mollisia</taxon>
    </lineage>
</organism>
<dbReference type="Proteomes" id="UP000070700">
    <property type="component" value="Unassembled WGS sequence"/>
</dbReference>
<dbReference type="InterPro" id="IPR007568">
    <property type="entry name" value="RTA1"/>
</dbReference>
<keyword evidence="7" id="KW-1185">Reference proteome</keyword>
<evidence type="ECO:0000313" key="7">
    <source>
        <dbReference type="Proteomes" id="UP000070700"/>
    </source>
</evidence>
<feature type="transmembrane region" description="Helical" evidence="5">
    <location>
        <begin position="76"/>
        <end position="96"/>
    </location>
</feature>
<dbReference type="GO" id="GO:0016020">
    <property type="term" value="C:membrane"/>
    <property type="evidence" value="ECO:0007669"/>
    <property type="project" value="UniProtKB-SubCell"/>
</dbReference>
<comment type="subcellular location">
    <subcellularLocation>
        <location evidence="1">Membrane</location>
        <topology evidence="1">Multi-pass membrane protein</topology>
    </subcellularLocation>
</comment>
<protein>
    <submittedName>
        <fullName evidence="6">RTA1-domain-containing protein</fullName>
    </submittedName>
</protein>
<reference evidence="6 7" key="1">
    <citation type="submission" date="2015-10" db="EMBL/GenBank/DDBJ databases">
        <title>Full genome of DAOMC 229536 Phialocephala scopiformis, a fungal endophyte of spruce producing the potent anti-insectan compound rugulosin.</title>
        <authorList>
            <consortium name="DOE Joint Genome Institute"/>
            <person name="Walker A.K."/>
            <person name="Frasz S.L."/>
            <person name="Seifert K.A."/>
            <person name="Miller J.D."/>
            <person name="Mondo S.J."/>
            <person name="Labutti K."/>
            <person name="Lipzen A."/>
            <person name="Dockter R."/>
            <person name="Kennedy M."/>
            <person name="Grigoriev I.V."/>
            <person name="Spatafora J.W."/>
        </authorList>
    </citation>
    <scope>NUCLEOTIDE SEQUENCE [LARGE SCALE GENOMIC DNA]</scope>
    <source>
        <strain evidence="6 7">CBS 120377</strain>
    </source>
</reference>
<dbReference type="InParanoid" id="A0A194WY13"/>
<dbReference type="PANTHER" id="PTHR31465">
    <property type="entry name" value="PROTEIN RTA1-RELATED"/>
    <property type="match status" value="1"/>
</dbReference>
<evidence type="ECO:0000256" key="4">
    <source>
        <dbReference type="ARBA" id="ARBA00023136"/>
    </source>
</evidence>
<proteinExistence type="predicted"/>
<name>A0A194WY13_MOLSC</name>
<feature type="transmembrane region" description="Helical" evidence="5">
    <location>
        <begin position="117"/>
        <end position="134"/>
    </location>
</feature>
<gene>
    <name evidence="6" type="ORF">LY89DRAFT_785902</name>
</gene>
<keyword evidence="4 5" id="KW-0472">Membrane</keyword>